<dbReference type="Proteomes" id="UP000287830">
    <property type="component" value="Unassembled WGS sequence"/>
</dbReference>
<evidence type="ECO:0000313" key="4">
    <source>
        <dbReference type="EMBL" id="GCD37080.1"/>
    </source>
</evidence>
<reference evidence="4 5" key="1">
    <citation type="submission" date="2018-11" db="EMBL/GenBank/DDBJ databases">
        <title>Whole genome sequence of Streptomyces chrestomyceticus NBRC 13444(T).</title>
        <authorList>
            <person name="Komaki H."/>
            <person name="Tamura T."/>
        </authorList>
    </citation>
    <scope>NUCLEOTIDE SEQUENCE [LARGE SCALE GENOMIC DNA]</scope>
    <source>
        <strain evidence="4 5">NBRC 13444</strain>
    </source>
</reference>
<dbReference type="Pfam" id="PF02518">
    <property type="entry name" value="HATPase_c"/>
    <property type="match status" value="1"/>
</dbReference>
<keyword evidence="1" id="KW-0808">Transferase</keyword>
<feature type="region of interest" description="Disordered" evidence="2">
    <location>
        <begin position="65"/>
        <end position="108"/>
    </location>
</feature>
<comment type="caution">
    <text evidence="4">The sequence shown here is derived from an EMBL/GenBank/DDBJ whole genome shotgun (WGS) entry which is preliminary data.</text>
</comment>
<feature type="region of interest" description="Disordered" evidence="2">
    <location>
        <begin position="1"/>
        <end position="43"/>
    </location>
</feature>
<organism evidence="4 5">
    <name type="scientific">Streptomyces chrestomyceticus JCM 4735</name>
    <dbReference type="NCBI Taxonomy" id="1306181"/>
    <lineage>
        <taxon>Bacteria</taxon>
        <taxon>Bacillati</taxon>
        <taxon>Actinomycetota</taxon>
        <taxon>Actinomycetes</taxon>
        <taxon>Kitasatosporales</taxon>
        <taxon>Streptomycetaceae</taxon>
        <taxon>Streptomyces</taxon>
    </lineage>
</organism>
<dbReference type="GO" id="GO:0016301">
    <property type="term" value="F:kinase activity"/>
    <property type="evidence" value="ECO:0007669"/>
    <property type="project" value="UniProtKB-KW"/>
</dbReference>
<dbReference type="SUPFAM" id="SSF55874">
    <property type="entry name" value="ATPase domain of HSP90 chaperone/DNA topoisomerase II/histidine kinase"/>
    <property type="match status" value="1"/>
</dbReference>
<name>A0A7U9KX96_9ACTN</name>
<sequence>MTVEIERGILRVRDSGPGFPEALPAHGPQRFRTGGGSDGQGLGLGLTIASGQARVLGGRLTFANPEGGGAEATLDLSHSLADRPASGGASPEGTPSTTSSDGTPSDRS</sequence>
<evidence type="ECO:0000256" key="2">
    <source>
        <dbReference type="SAM" id="MobiDB-lite"/>
    </source>
</evidence>
<proteinExistence type="predicted"/>
<gene>
    <name evidence="4" type="primary">cseC_4</name>
    <name evidence="4" type="ORF">OEIGOIKO_04863</name>
</gene>
<dbReference type="PROSITE" id="PS50109">
    <property type="entry name" value="HIS_KIN"/>
    <property type="match status" value="1"/>
</dbReference>
<dbReference type="AlphaFoldDB" id="A0A7U9KX96"/>
<feature type="compositionally biased region" description="Gly residues" evidence="2">
    <location>
        <begin position="33"/>
        <end position="43"/>
    </location>
</feature>
<feature type="compositionally biased region" description="Basic and acidic residues" evidence="2">
    <location>
        <begin position="1"/>
        <end position="14"/>
    </location>
</feature>
<protein>
    <submittedName>
        <fullName evidence="4">Sensor protein CseC</fullName>
    </submittedName>
</protein>
<dbReference type="InterPro" id="IPR003594">
    <property type="entry name" value="HATPase_dom"/>
</dbReference>
<dbReference type="EMBL" id="BHZC01000001">
    <property type="protein sequence ID" value="GCD37080.1"/>
    <property type="molecule type" value="Genomic_DNA"/>
</dbReference>
<accession>A0A7U9KX96</accession>
<dbReference type="InterPro" id="IPR005467">
    <property type="entry name" value="His_kinase_dom"/>
</dbReference>
<feature type="domain" description="Histidine kinase" evidence="3">
    <location>
        <begin position="1"/>
        <end position="80"/>
    </location>
</feature>
<evidence type="ECO:0000313" key="5">
    <source>
        <dbReference type="Proteomes" id="UP000287830"/>
    </source>
</evidence>
<dbReference type="InterPro" id="IPR036890">
    <property type="entry name" value="HATPase_C_sf"/>
</dbReference>
<feature type="compositionally biased region" description="Low complexity" evidence="2">
    <location>
        <begin position="84"/>
        <end position="108"/>
    </location>
</feature>
<keyword evidence="1" id="KW-0418">Kinase</keyword>
<evidence type="ECO:0000256" key="1">
    <source>
        <dbReference type="ARBA" id="ARBA00022777"/>
    </source>
</evidence>
<evidence type="ECO:0000259" key="3">
    <source>
        <dbReference type="PROSITE" id="PS50109"/>
    </source>
</evidence>
<dbReference type="Gene3D" id="3.30.565.10">
    <property type="entry name" value="Histidine kinase-like ATPase, C-terminal domain"/>
    <property type="match status" value="1"/>
</dbReference>